<sequence length="131" mass="14575">MVSWDDVGRIARGLPEVAEDSSRGYLAWQVGKKGFAWERPLRKGDVEALGARAPSGPVLCAYVPDVGVKDALVADDPAVFFTTPHFRGFPAILVELDRVDLPTLEEVLVEAWLCRAPKRLAKTWLENRRTM</sequence>
<dbReference type="RefSeq" id="WP_155545019.1">
    <property type="nucleotide sequence ID" value="NZ_CABVGP010000002.1"/>
</dbReference>
<reference evidence="1 2" key="1">
    <citation type="submission" date="2019-09" db="EMBL/GenBank/DDBJ databases">
        <authorList>
            <person name="Leyn A S."/>
        </authorList>
    </citation>
    <scope>NUCLEOTIDE SEQUENCE [LARGE SCALE GENOMIC DNA]</scope>
    <source>
        <strain evidence="1">AA231_1</strain>
    </source>
</reference>
<organism evidence="1 2">
    <name type="scientific">Amycolatopsis camponoti</name>
    <dbReference type="NCBI Taxonomy" id="2606593"/>
    <lineage>
        <taxon>Bacteria</taxon>
        <taxon>Bacillati</taxon>
        <taxon>Actinomycetota</taxon>
        <taxon>Actinomycetes</taxon>
        <taxon>Pseudonocardiales</taxon>
        <taxon>Pseudonocardiaceae</taxon>
        <taxon>Amycolatopsis</taxon>
    </lineage>
</organism>
<accession>A0A6I8LRV0</accession>
<name>A0A6I8LRV0_9PSEU</name>
<proteinExistence type="predicted"/>
<dbReference type="AlphaFoldDB" id="A0A6I8LRV0"/>
<dbReference type="InterPro" id="IPR058532">
    <property type="entry name" value="YjbR/MT2646/Rv2570-like"/>
</dbReference>
<gene>
    <name evidence="1" type="ORF">AA23TX_04831</name>
</gene>
<evidence type="ECO:0000313" key="1">
    <source>
        <dbReference type="EMBL" id="VVJ19810.1"/>
    </source>
</evidence>
<dbReference type="Proteomes" id="UP000399805">
    <property type="component" value="Unassembled WGS sequence"/>
</dbReference>
<protein>
    <recommendedName>
        <fullName evidence="3">MmcQ/YjbR family DNA-binding protein</fullName>
    </recommendedName>
</protein>
<evidence type="ECO:0000313" key="2">
    <source>
        <dbReference type="Proteomes" id="UP000399805"/>
    </source>
</evidence>
<keyword evidence="2" id="KW-1185">Reference proteome</keyword>
<evidence type="ECO:0008006" key="3">
    <source>
        <dbReference type="Google" id="ProtNLM"/>
    </source>
</evidence>
<dbReference type="Pfam" id="PF04237">
    <property type="entry name" value="YjbR"/>
    <property type="match status" value="1"/>
</dbReference>
<dbReference type="EMBL" id="CABVGP010000002">
    <property type="protein sequence ID" value="VVJ19810.1"/>
    <property type="molecule type" value="Genomic_DNA"/>
</dbReference>